<evidence type="ECO:0000313" key="3">
    <source>
        <dbReference type="Proteomes" id="UP000593567"/>
    </source>
</evidence>
<dbReference type="AlphaFoldDB" id="A0A7J7IZ45"/>
<dbReference type="Proteomes" id="UP000593567">
    <property type="component" value="Unassembled WGS sequence"/>
</dbReference>
<dbReference type="OrthoDB" id="10021696at2759"/>
<keyword evidence="1" id="KW-0732">Signal</keyword>
<comment type="caution">
    <text evidence="2">The sequence shown here is derived from an EMBL/GenBank/DDBJ whole genome shotgun (WGS) entry which is preliminary data.</text>
</comment>
<gene>
    <name evidence="2" type="ORF">EB796_023173</name>
</gene>
<feature type="signal peptide" evidence="1">
    <location>
        <begin position="1"/>
        <end position="24"/>
    </location>
</feature>
<accession>A0A7J7IZ45</accession>
<name>A0A7J7IZ45_BUGNE</name>
<proteinExistence type="predicted"/>
<feature type="chain" id="PRO_5029856844" evidence="1">
    <location>
        <begin position="25"/>
        <end position="86"/>
    </location>
</feature>
<dbReference type="EMBL" id="VXIV02003300">
    <property type="protein sequence ID" value="KAF6018498.1"/>
    <property type="molecule type" value="Genomic_DNA"/>
</dbReference>
<keyword evidence="3" id="KW-1185">Reference proteome</keyword>
<evidence type="ECO:0000256" key="1">
    <source>
        <dbReference type="SAM" id="SignalP"/>
    </source>
</evidence>
<reference evidence="2" key="1">
    <citation type="submission" date="2020-06" db="EMBL/GenBank/DDBJ databases">
        <title>Draft genome of Bugula neritina, a colonial animal packing powerful symbionts and potential medicines.</title>
        <authorList>
            <person name="Rayko M."/>
        </authorList>
    </citation>
    <scope>NUCLEOTIDE SEQUENCE [LARGE SCALE GENOMIC DNA]</scope>
    <source>
        <strain evidence="2">Kwan_BN1</strain>
    </source>
</reference>
<organism evidence="2 3">
    <name type="scientific">Bugula neritina</name>
    <name type="common">Brown bryozoan</name>
    <name type="synonym">Sertularia neritina</name>
    <dbReference type="NCBI Taxonomy" id="10212"/>
    <lineage>
        <taxon>Eukaryota</taxon>
        <taxon>Metazoa</taxon>
        <taxon>Spiralia</taxon>
        <taxon>Lophotrochozoa</taxon>
        <taxon>Bryozoa</taxon>
        <taxon>Gymnolaemata</taxon>
        <taxon>Cheilostomatida</taxon>
        <taxon>Flustrina</taxon>
        <taxon>Buguloidea</taxon>
        <taxon>Bugulidae</taxon>
        <taxon>Bugula</taxon>
    </lineage>
</organism>
<sequence length="86" mass="9527">MVFCITGIYRALLTLNFILWSASSKSTESSTCLHANENITVSSLLNVTTKDDELEWPCELRQYQASLHVLVSLVECLLSYGTAAIV</sequence>
<protein>
    <submittedName>
        <fullName evidence="2">Uncharacterized protein</fullName>
    </submittedName>
</protein>
<evidence type="ECO:0000313" key="2">
    <source>
        <dbReference type="EMBL" id="KAF6018498.1"/>
    </source>
</evidence>